<keyword evidence="6" id="KW-1185">Reference proteome</keyword>
<dbReference type="InterPro" id="IPR005320">
    <property type="entry name" value="Peptidase_S51"/>
</dbReference>
<keyword evidence="4" id="KW-0720">Serine protease</keyword>
<name>A0A511WMZ6_9BACI</name>
<evidence type="ECO:0000256" key="2">
    <source>
        <dbReference type="ARBA" id="ARBA00022670"/>
    </source>
</evidence>
<accession>A0A511WMZ6</accession>
<comment type="similarity">
    <text evidence="1">Belongs to the peptidase S51 family.</text>
</comment>
<protein>
    <recommendedName>
        <fullName evidence="7">Peptidase E</fullName>
    </recommendedName>
</protein>
<proteinExistence type="inferred from homology"/>
<dbReference type="GO" id="GO:0006508">
    <property type="term" value="P:proteolysis"/>
    <property type="evidence" value="ECO:0007669"/>
    <property type="project" value="UniProtKB-KW"/>
</dbReference>
<dbReference type="Gene3D" id="3.40.50.880">
    <property type="match status" value="1"/>
</dbReference>
<dbReference type="Pfam" id="PF03575">
    <property type="entry name" value="Peptidase_S51"/>
    <property type="match status" value="1"/>
</dbReference>
<comment type="caution">
    <text evidence="5">The sequence shown here is derived from an EMBL/GenBank/DDBJ whole genome shotgun (WGS) entry which is preliminary data.</text>
</comment>
<dbReference type="SUPFAM" id="SSF52317">
    <property type="entry name" value="Class I glutamine amidotransferase-like"/>
    <property type="match status" value="1"/>
</dbReference>
<organism evidence="5 6">
    <name type="scientific">Halobacillus faecis</name>
    <dbReference type="NCBI Taxonomy" id="360184"/>
    <lineage>
        <taxon>Bacteria</taxon>
        <taxon>Bacillati</taxon>
        <taxon>Bacillota</taxon>
        <taxon>Bacilli</taxon>
        <taxon>Bacillales</taxon>
        <taxon>Bacillaceae</taxon>
        <taxon>Halobacillus</taxon>
    </lineage>
</organism>
<dbReference type="GO" id="GO:0008236">
    <property type="term" value="F:serine-type peptidase activity"/>
    <property type="evidence" value="ECO:0007669"/>
    <property type="project" value="UniProtKB-KW"/>
</dbReference>
<evidence type="ECO:0000256" key="1">
    <source>
        <dbReference type="ARBA" id="ARBA00006534"/>
    </source>
</evidence>
<evidence type="ECO:0000313" key="5">
    <source>
        <dbReference type="EMBL" id="GEN52506.1"/>
    </source>
</evidence>
<keyword evidence="2" id="KW-0645">Protease</keyword>
<evidence type="ECO:0000313" key="6">
    <source>
        <dbReference type="Proteomes" id="UP000321886"/>
    </source>
</evidence>
<reference evidence="5 6" key="1">
    <citation type="submission" date="2019-07" db="EMBL/GenBank/DDBJ databases">
        <title>Whole genome shotgun sequence of Halobacillus faecis NBRC 103569.</title>
        <authorList>
            <person name="Hosoyama A."/>
            <person name="Uohara A."/>
            <person name="Ohji S."/>
            <person name="Ichikawa N."/>
        </authorList>
    </citation>
    <scope>NUCLEOTIDE SEQUENCE [LARGE SCALE GENOMIC DNA]</scope>
    <source>
        <strain evidence="5 6">NBRC 103569</strain>
    </source>
</reference>
<dbReference type="AlphaFoldDB" id="A0A511WMZ6"/>
<evidence type="ECO:0000256" key="4">
    <source>
        <dbReference type="ARBA" id="ARBA00022825"/>
    </source>
</evidence>
<evidence type="ECO:0000256" key="3">
    <source>
        <dbReference type="ARBA" id="ARBA00022801"/>
    </source>
</evidence>
<dbReference type="EMBL" id="BJYD01000005">
    <property type="protein sequence ID" value="GEN52506.1"/>
    <property type="molecule type" value="Genomic_DNA"/>
</dbReference>
<keyword evidence="3" id="KW-0378">Hydrolase</keyword>
<evidence type="ECO:0008006" key="7">
    <source>
        <dbReference type="Google" id="ProtNLM"/>
    </source>
</evidence>
<dbReference type="OrthoDB" id="9778515at2"/>
<dbReference type="RefSeq" id="WP_146813349.1">
    <property type="nucleotide sequence ID" value="NZ_BJYD01000005.1"/>
</dbReference>
<dbReference type="Proteomes" id="UP000321886">
    <property type="component" value="Unassembled WGS sequence"/>
</dbReference>
<dbReference type="InterPro" id="IPR029062">
    <property type="entry name" value="Class_I_gatase-like"/>
</dbReference>
<sequence>MGALILSGGGSAEQNGKAHEAFVERLDQRKPLLYIPVAGDPEQRPHEESFRYIKNCLKPFGMSKFKMWTEINNRSLEEIQTYSGVYISGGCSFKLRRLMGESGFDRILLEYYKQGGVVFGQSAGAMLFGEAPSGGVLNLVEGYRIWCHYKPENKREIDIVTRRDGLQILAMKDGGSVLVSDKTIKRVSGGIYIFDRGKKNTIQ</sequence>
<gene>
    <name evidence="5" type="ORF">HFA01_07680</name>
</gene>